<dbReference type="EMBL" id="AP022581">
    <property type="protein sequence ID" value="BBX97442.1"/>
    <property type="molecule type" value="Genomic_DNA"/>
</dbReference>
<feature type="compositionally biased region" description="Gly residues" evidence="1">
    <location>
        <begin position="184"/>
        <end position="199"/>
    </location>
</feature>
<dbReference type="SUPFAM" id="SSF140459">
    <property type="entry name" value="PE/PPE dimer-like"/>
    <property type="match status" value="1"/>
</dbReference>
<dbReference type="AlphaFoldDB" id="A0A7I7NLB0"/>
<dbReference type="KEGG" id="mlj:MLAC_27360"/>
<evidence type="ECO:0000259" key="2">
    <source>
        <dbReference type="Pfam" id="PF00934"/>
    </source>
</evidence>
<dbReference type="Pfam" id="PF00934">
    <property type="entry name" value="PE"/>
    <property type="match status" value="1"/>
</dbReference>
<evidence type="ECO:0000256" key="1">
    <source>
        <dbReference type="SAM" id="MobiDB-lite"/>
    </source>
</evidence>
<feature type="domain" description="PE" evidence="2">
    <location>
        <begin position="4"/>
        <end position="93"/>
    </location>
</feature>
<dbReference type="Gene3D" id="1.10.287.850">
    <property type="entry name" value="HP0062-like domain"/>
    <property type="match status" value="1"/>
</dbReference>
<protein>
    <recommendedName>
        <fullName evidence="2">PE domain-containing protein</fullName>
    </recommendedName>
</protein>
<name>A0A7I7NLB0_9MYCO</name>
<accession>A0A7I7NLB0</accession>
<organism evidence="3 4">
    <name type="scientific">Mycobacterium lacus</name>
    <dbReference type="NCBI Taxonomy" id="169765"/>
    <lineage>
        <taxon>Bacteria</taxon>
        <taxon>Bacillati</taxon>
        <taxon>Actinomycetota</taxon>
        <taxon>Actinomycetes</taxon>
        <taxon>Mycobacteriales</taxon>
        <taxon>Mycobacteriaceae</taxon>
        <taxon>Mycobacterium</taxon>
    </lineage>
</organism>
<evidence type="ECO:0000313" key="3">
    <source>
        <dbReference type="EMBL" id="BBX97442.1"/>
    </source>
</evidence>
<dbReference type="InterPro" id="IPR038332">
    <property type="entry name" value="PPE_sf"/>
</dbReference>
<feature type="region of interest" description="Disordered" evidence="1">
    <location>
        <begin position="184"/>
        <end position="234"/>
    </location>
</feature>
<proteinExistence type="predicted"/>
<evidence type="ECO:0000313" key="4">
    <source>
        <dbReference type="Proteomes" id="UP000466396"/>
    </source>
</evidence>
<dbReference type="Pfam" id="PF21526">
    <property type="entry name" value="PGRS"/>
    <property type="match status" value="1"/>
</dbReference>
<dbReference type="InterPro" id="IPR048996">
    <property type="entry name" value="PGRS_rpt"/>
</dbReference>
<gene>
    <name evidence="3" type="ORF">MLAC_27360</name>
</gene>
<reference evidence="3 4" key="1">
    <citation type="journal article" date="2019" name="Emerg. Microbes Infect.">
        <title>Comprehensive subspecies identification of 175 nontuberculous mycobacteria species based on 7547 genomic profiles.</title>
        <authorList>
            <person name="Matsumoto Y."/>
            <person name="Kinjo T."/>
            <person name="Motooka D."/>
            <person name="Nabeya D."/>
            <person name="Jung N."/>
            <person name="Uechi K."/>
            <person name="Horii T."/>
            <person name="Iida T."/>
            <person name="Fujita J."/>
            <person name="Nakamura S."/>
        </authorList>
    </citation>
    <scope>NUCLEOTIDE SEQUENCE [LARGE SCALE GENOMIC DNA]</scope>
    <source>
        <strain evidence="3 4">JCM 15657</strain>
    </source>
</reference>
<sequence length="234" mass="22702">MSYLIAAPEMVSAAARDLASIGSAIGVANASAAPTTVVLAAGGDEVSAAIAALFSTHGQAYQALSVQAARFHEQFVQALSAGAVSYAAAEAANASPMQQALAVVNAPTQALIGRPLIGNGANATTPGGNGGDGGILFGNGGNGAAGNPGQAGGSGGAAGLIGNGGRGAAGGAGARGGHGGAGGLLFGNGGSGGAGGPGRQGQRRDRCGRRRRRQRRVVGRRGCRRHRRYRRHGC</sequence>
<dbReference type="Proteomes" id="UP000466396">
    <property type="component" value="Chromosome"/>
</dbReference>
<feature type="compositionally biased region" description="Basic residues" evidence="1">
    <location>
        <begin position="206"/>
        <end position="234"/>
    </location>
</feature>
<keyword evidence="4" id="KW-1185">Reference proteome</keyword>
<dbReference type="InterPro" id="IPR000084">
    <property type="entry name" value="PE-PGRS_N"/>
</dbReference>